<dbReference type="PROSITE" id="PS50865">
    <property type="entry name" value="ZF_MYND_2"/>
    <property type="match status" value="1"/>
</dbReference>
<organism evidence="6 7">
    <name type="scientific">Botrytis byssoidea</name>
    <dbReference type="NCBI Taxonomy" id="139641"/>
    <lineage>
        <taxon>Eukaryota</taxon>
        <taxon>Fungi</taxon>
        <taxon>Dikarya</taxon>
        <taxon>Ascomycota</taxon>
        <taxon>Pezizomycotina</taxon>
        <taxon>Leotiomycetes</taxon>
        <taxon>Helotiales</taxon>
        <taxon>Sclerotiniaceae</taxon>
        <taxon>Botrytis</taxon>
    </lineage>
</organism>
<comment type="caution">
    <text evidence="6">The sequence shown here is derived from an EMBL/GenBank/DDBJ whole genome shotgun (WGS) entry which is preliminary data.</text>
</comment>
<name>A0A9P5LZF0_9HELO</name>
<sequence length="245" mass="27387">MASTTDADASSPPPASACTICNSPAKGCARCKSAAYCSSECQALDWSLHKILYKEITRMPRPSPTHKLGILFSPDWRNPDLVWVNFNNIKIPSVEKQFELPDVDEFLTYGSEDSYDSEQLLIKPQWIMRARNTKHTLAVYMQDNFGFDGSKMTQSASSITAGMMKHAWKGPLIVVSMEGKSAPQSRTLRIGGVSLSVGTCVTFQRSIDITLRDFRIVYDYFLAYPHESESNLTLKDQHGKTMIQS</sequence>
<evidence type="ECO:0000259" key="5">
    <source>
        <dbReference type="PROSITE" id="PS50865"/>
    </source>
</evidence>
<accession>A0A9P5LZF0</accession>
<reference evidence="6 7" key="1">
    <citation type="journal article" date="2020" name="Genome Biol. Evol.">
        <title>Comparative genomics of Sclerotiniaceae.</title>
        <authorList>
            <person name="Valero Jimenez C.A."/>
            <person name="Steentjes M."/>
            <person name="Scholten O.E."/>
            <person name="Van Kan J.A.L."/>
        </authorList>
    </citation>
    <scope>NUCLEOTIDE SEQUENCE [LARGE SCALE GENOMIC DNA]</scope>
    <source>
        <strain evidence="6 7">MUCL 94</strain>
    </source>
</reference>
<dbReference type="Proteomes" id="UP000710849">
    <property type="component" value="Unassembled WGS sequence"/>
</dbReference>
<dbReference type="SUPFAM" id="SSF144232">
    <property type="entry name" value="HIT/MYND zinc finger-like"/>
    <property type="match status" value="1"/>
</dbReference>
<dbReference type="InterPro" id="IPR002893">
    <property type="entry name" value="Znf_MYND"/>
</dbReference>
<evidence type="ECO:0000256" key="4">
    <source>
        <dbReference type="PROSITE-ProRule" id="PRU00134"/>
    </source>
</evidence>
<keyword evidence="3" id="KW-0862">Zinc</keyword>
<dbReference type="Pfam" id="PF01753">
    <property type="entry name" value="zf-MYND"/>
    <property type="match status" value="1"/>
</dbReference>
<evidence type="ECO:0000313" key="7">
    <source>
        <dbReference type="Proteomes" id="UP000710849"/>
    </source>
</evidence>
<keyword evidence="1" id="KW-0479">Metal-binding</keyword>
<keyword evidence="7" id="KW-1185">Reference proteome</keyword>
<keyword evidence="2 4" id="KW-0863">Zinc-finger</keyword>
<gene>
    <name evidence="6" type="ORF">EAE97_005819</name>
</gene>
<evidence type="ECO:0000313" key="6">
    <source>
        <dbReference type="EMBL" id="KAF7943749.1"/>
    </source>
</evidence>
<evidence type="ECO:0000256" key="1">
    <source>
        <dbReference type="ARBA" id="ARBA00022723"/>
    </source>
</evidence>
<proteinExistence type="predicted"/>
<dbReference type="EMBL" id="RCSW01000010">
    <property type="protein sequence ID" value="KAF7943749.1"/>
    <property type="molecule type" value="Genomic_DNA"/>
</dbReference>
<feature type="domain" description="MYND-type" evidence="5">
    <location>
        <begin position="18"/>
        <end position="53"/>
    </location>
</feature>
<dbReference type="GeneID" id="62149408"/>
<protein>
    <recommendedName>
        <fullName evidence="5">MYND-type domain-containing protein</fullName>
    </recommendedName>
</protein>
<evidence type="ECO:0000256" key="2">
    <source>
        <dbReference type="ARBA" id="ARBA00022771"/>
    </source>
</evidence>
<evidence type="ECO:0000256" key="3">
    <source>
        <dbReference type="ARBA" id="ARBA00022833"/>
    </source>
</evidence>
<dbReference type="Gene3D" id="6.10.140.2220">
    <property type="match status" value="1"/>
</dbReference>
<dbReference type="AlphaFoldDB" id="A0A9P5LZF0"/>
<dbReference type="GO" id="GO:0008270">
    <property type="term" value="F:zinc ion binding"/>
    <property type="evidence" value="ECO:0007669"/>
    <property type="project" value="UniProtKB-KW"/>
</dbReference>
<dbReference type="RefSeq" id="XP_038732808.1">
    <property type="nucleotide sequence ID" value="XM_038876332.1"/>
</dbReference>